<dbReference type="NCBIfam" id="TIGR00212">
    <property type="entry name" value="hemC"/>
    <property type="match status" value="1"/>
</dbReference>
<dbReference type="OrthoDB" id="564646at2759"/>
<dbReference type="Pfam" id="PF02926">
    <property type="entry name" value="THUMP"/>
    <property type="match status" value="1"/>
</dbReference>
<keyword evidence="5" id="KW-0808">Transferase</keyword>
<evidence type="ECO:0000259" key="11">
    <source>
        <dbReference type="Pfam" id="PF03900"/>
    </source>
</evidence>
<name>A0A183SL25_SCHSO</name>
<dbReference type="STRING" id="70667.A0A183SL25"/>
<reference evidence="12 13" key="2">
    <citation type="submission" date="2018-11" db="EMBL/GenBank/DDBJ databases">
        <authorList>
            <consortium name="Pathogen Informatics"/>
        </authorList>
    </citation>
    <scope>NUCLEOTIDE SEQUENCE [LARGE SCALE GENOMIC DNA]</scope>
    <source>
        <strain evidence="12 13">NST_G2</strain>
    </source>
</reference>
<evidence type="ECO:0000256" key="5">
    <source>
        <dbReference type="ARBA" id="ARBA00022679"/>
    </source>
</evidence>
<dbReference type="InterPro" id="IPR036803">
    <property type="entry name" value="Porphobilinogen_deaminase_C_sf"/>
</dbReference>
<dbReference type="Pfam" id="PF01379">
    <property type="entry name" value="Porphobil_deam"/>
    <property type="match status" value="1"/>
</dbReference>
<evidence type="ECO:0000256" key="4">
    <source>
        <dbReference type="ARBA" id="ARBA00012655"/>
    </source>
</evidence>
<dbReference type="Gene3D" id="3.30.160.40">
    <property type="entry name" value="Porphobilinogen deaminase, C-terminal domain"/>
    <property type="match status" value="1"/>
</dbReference>
<dbReference type="WBParaSite" id="SSLN_0000508201-mRNA-1">
    <property type="protein sequence ID" value="SSLN_0000508201-mRNA-1"/>
    <property type="gene ID" value="SSLN_0000508201"/>
</dbReference>
<comment type="pathway">
    <text evidence="2">Porphyrin-containing compound metabolism; protoporphyrin-IX biosynthesis; coproporphyrinogen-III from 5-aminolevulinate: step 2/4.</text>
</comment>
<dbReference type="EMBL" id="UYSU01033054">
    <property type="protein sequence ID" value="VDL91308.1"/>
    <property type="molecule type" value="Genomic_DNA"/>
</dbReference>
<dbReference type="GO" id="GO:0003723">
    <property type="term" value="F:RNA binding"/>
    <property type="evidence" value="ECO:0007669"/>
    <property type="project" value="InterPro"/>
</dbReference>
<dbReference type="UniPathway" id="UPA00251">
    <property type="reaction ID" value="UER00319"/>
</dbReference>
<dbReference type="InterPro" id="IPR022417">
    <property type="entry name" value="Porphobilin_deaminase_N"/>
</dbReference>
<reference evidence="14" key="1">
    <citation type="submission" date="2016-06" db="UniProtKB">
        <authorList>
            <consortium name="WormBaseParasite"/>
        </authorList>
    </citation>
    <scope>IDENTIFICATION</scope>
</reference>
<evidence type="ECO:0000313" key="14">
    <source>
        <dbReference type="WBParaSite" id="SSLN_0000508201-mRNA-1"/>
    </source>
</evidence>
<proteinExistence type="inferred from homology"/>
<evidence type="ECO:0000259" key="9">
    <source>
        <dbReference type="Pfam" id="PF01379"/>
    </source>
</evidence>
<dbReference type="PROSITE" id="PS00533">
    <property type="entry name" value="PORPHOBILINOGEN_DEAM"/>
    <property type="match status" value="1"/>
</dbReference>
<gene>
    <name evidence="12" type="ORF">SSLN_LOCUS4923</name>
</gene>
<evidence type="ECO:0000256" key="8">
    <source>
        <dbReference type="SAM" id="MobiDB-lite"/>
    </source>
</evidence>
<dbReference type="FunFam" id="3.40.190.10:FF:000005">
    <property type="entry name" value="Porphobilinogen deaminase"/>
    <property type="match status" value="1"/>
</dbReference>
<evidence type="ECO:0000256" key="7">
    <source>
        <dbReference type="ARBA" id="ARBA00033064"/>
    </source>
</evidence>
<dbReference type="EC" id="2.5.1.61" evidence="4"/>
<feature type="domain" description="THUMP" evidence="10">
    <location>
        <begin position="804"/>
        <end position="863"/>
    </location>
</feature>
<accession>A0A183SL25</accession>
<dbReference type="PANTHER" id="PTHR11557:SF0">
    <property type="entry name" value="PORPHOBILINOGEN DEAMINASE"/>
    <property type="match status" value="1"/>
</dbReference>
<dbReference type="Proteomes" id="UP000275846">
    <property type="component" value="Unassembled WGS sequence"/>
</dbReference>
<dbReference type="InterPro" id="IPR022418">
    <property type="entry name" value="Porphobilinogen_deaminase_C"/>
</dbReference>
<dbReference type="AlphaFoldDB" id="A0A183SL25"/>
<keyword evidence="6" id="KW-0627">Porphyrin biosynthesis</keyword>
<dbReference type="GO" id="GO:0004418">
    <property type="term" value="F:hydroxymethylbilane synthase activity"/>
    <property type="evidence" value="ECO:0007669"/>
    <property type="project" value="UniProtKB-EC"/>
</dbReference>
<dbReference type="Pfam" id="PF03900">
    <property type="entry name" value="Porphobil_deamC"/>
    <property type="match status" value="1"/>
</dbReference>
<sequence length="882" mass="97988">MEEVTKPARVIRVGSRKSQLALVQTNIIIEALQENFPDLRFEVVKIATKGDKILDVALSKIGDKNLFTKELENALYLKEVDFVVHSLKDVPTVMPPGLVLGCICNRVSPFDVVLMSNANRGKKLAELPRNSIVGTSALRRVAVLRRKYPHLDFSSIRGNLSTRLQKLDARRDTKNTDCESAHHPSTYDALILAEAGILRLGWQDRVDETLTDCMYAVGQGALACECRENDLEMQRLLMSIHDEPAALACIAERAFMSRLEGGCSTPMGVQTSLLPGGIAGADALAGRPRQLSMQAAVLSVDGSQCIKGHLNALLPTSVPSIKAPGKRAADREGDPWLPPLKRARAWSGNWDSEPEESKDLWMKDEYSEWLPSSSFFLLHLQEELKTAGDERAILLGLNVRPACAIARLRMARARRLGQELADQVRRAGADKILAAIIHPNVCTQSSSIPPADSHTQAPLKKAVLTDFAFYFNGGLVYYFLLDGFSTVSVLLSLSRAYLLAYIWRLQPDVLFEGINSRPFSVTSRIGRLMAALIVFQHHDVMKQVMKSKAKRKAFYRRCAAGERRAKQRRMESAGEVLESPLAPRRCIEPGMTGILVTYNNREDNLARTDAYHLLNEAHERLLCASDQASPNDLKDFEVPVPPASTHSVNDEKDADQDADDDDVHASLRKELVSDQKRLRDPSKFLFHAVKTGVANCLFVINQSKNYSSAQLVHEVFRHVLASGQANSRRILRFQPVAATCRPEVSDLKNLVRHVWRDWLQLSTEPPTLGSCVQSDVPPQRMRFVTRPPKLSDCADLGERQSVKPFTFTVSFKSRSSDRLSKPDAVAAVIDAISEVSPDWSPVCAAADVVVSVDVIRNVACLSLLEKFIEFWKYNLSELSPVT</sequence>
<evidence type="ECO:0000313" key="12">
    <source>
        <dbReference type="EMBL" id="VDL91308.1"/>
    </source>
</evidence>
<evidence type="ECO:0000256" key="6">
    <source>
        <dbReference type="ARBA" id="ARBA00023244"/>
    </source>
</evidence>
<dbReference type="Gene3D" id="3.40.190.10">
    <property type="entry name" value="Periplasmic binding protein-like II"/>
    <property type="match status" value="2"/>
</dbReference>
<dbReference type="PRINTS" id="PR00151">
    <property type="entry name" value="PORPHBDMNASE"/>
</dbReference>
<dbReference type="InterPro" id="IPR004114">
    <property type="entry name" value="THUMP_dom"/>
</dbReference>
<comment type="similarity">
    <text evidence="3">Belongs to the HMBS family.</text>
</comment>
<feature type="compositionally biased region" description="Acidic residues" evidence="8">
    <location>
        <begin position="652"/>
        <end position="661"/>
    </location>
</feature>
<feature type="domain" description="Porphobilinogen deaminase N-terminal" evidence="9">
    <location>
        <begin position="11"/>
        <end position="234"/>
    </location>
</feature>
<dbReference type="GO" id="GO:0006782">
    <property type="term" value="P:protoporphyrinogen IX biosynthetic process"/>
    <property type="evidence" value="ECO:0007669"/>
    <property type="project" value="UniProtKB-UniPathway"/>
</dbReference>
<comment type="cofactor">
    <cofactor evidence="1">
        <name>dipyrromethane</name>
        <dbReference type="ChEBI" id="CHEBI:60342"/>
    </cofactor>
</comment>
<evidence type="ECO:0000256" key="1">
    <source>
        <dbReference type="ARBA" id="ARBA00001916"/>
    </source>
</evidence>
<dbReference type="PANTHER" id="PTHR11557">
    <property type="entry name" value="PORPHOBILINOGEN DEAMINASE"/>
    <property type="match status" value="1"/>
</dbReference>
<dbReference type="InterPro" id="IPR022419">
    <property type="entry name" value="Porphobilin_deaminase_cofac_BS"/>
</dbReference>
<evidence type="ECO:0000256" key="2">
    <source>
        <dbReference type="ARBA" id="ARBA00004735"/>
    </source>
</evidence>
<dbReference type="SUPFAM" id="SSF53850">
    <property type="entry name" value="Periplasmic binding protein-like II"/>
    <property type="match status" value="1"/>
</dbReference>
<organism evidence="14">
    <name type="scientific">Schistocephalus solidus</name>
    <name type="common">Tapeworm</name>
    <dbReference type="NCBI Taxonomy" id="70667"/>
    <lineage>
        <taxon>Eukaryota</taxon>
        <taxon>Metazoa</taxon>
        <taxon>Spiralia</taxon>
        <taxon>Lophotrochozoa</taxon>
        <taxon>Platyhelminthes</taxon>
        <taxon>Cestoda</taxon>
        <taxon>Eucestoda</taxon>
        <taxon>Diphyllobothriidea</taxon>
        <taxon>Diphyllobothriidae</taxon>
        <taxon>Schistocephalus</taxon>
    </lineage>
</organism>
<protein>
    <recommendedName>
        <fullName evidence="4">hydroxymethylbilane synthase</fullName>
        <ecNumber evidence="4">2.5.1.61</ecNumber>
    </recommendedName>
    <alternativeName>
        <fullName evidence="7">Hydroxymethylbilane synthase</fullName>
    </alternativeName>
</protein>
<keyword evidence="13" id="KW-1185">Reference proteome</keyword>
<evidence type="ECO:0000259" key="10">
    <source>
        <dbReference type="Pfam" id="PF02926"/>
    </source>
</evidence>
<feature type="region of interest" description="Disordered" evidence="8">
    <location>
        <begin position="633"/>
        <end position="661"/>
    </location>
</feature>
<feature type="domain" description="Porphobilinogen deaminase C-terminal" evidence="11">
    <location>
        <begin position="247"/>
        <end position="307"/>
    </location>
</feature>
<dbReference type="FunFam" id="3.40.190.10:FF:000260">
    <property type="entry name" value="Porphobilinogen deaminase"/>
    <property type="match status" value="1"/>
</dbReference>
<dbReference type="SUPFAM" id="SSF54782">
    <property type="entry name" value="Porphobilinogen deaminase (hydroxymethylbilane synthase), C-terminal domain"/>
    <property type="match status" value="1"/>
</dbReference>
<evidence type="ECO:0000313" key="13">
    <source>
        <dbReference type="Proteomes" id="UP000275846"/>
    </source>
</evidence>
<dbReference type="Gene3D" id="3.30.2300.10">
    <property type="entry name" value="THUMP superfamily"/>
    <property type="match status" value="1"/>
</dbReference>
<dbReference type="InterPro" id="IPR000860">
    <property type="entry name" value="HemC"/>
</dbReference>
<dbReference type="CDD" id="cd13645">
    <property type="entry name" value="PBP2_HuPBGD_like"/>
    <property type="match status" value="1"/>
</dbReference>
<dbReference type="GO" id="GO:0005737">
    <property type="term" value="C:cytoplasm"/>
    <property type="evidence" value="ECO:0007669"/>
    <property type="project" value="TreeGrafter"/>
</dbReference>
<evidence type="ECO:0000256" key="3">
    <source>
        <dbReference type="ARBA" id="ARBA00005638"/>
    </source>
</evidence>